<proteinExistence type="predicted"/>
<protein>
    <submittedName>
        <fullName evidence="2">Uncharacterized protein</fullName>
    </submittedName>
</protein>
<feature type="non-terminal residue" evidence="2">
    <location>
        <position position="1"/>
    </location>
</feature>
<dbReference type="AlphaFoldDB" id="X1FUA4"/>
<accession>X1FUA4</accession>
<keyword evidence="1" id="KW-0812">Transmembrane</keyword>
<dbReference type="EMBL" id="BARU01024334">
    <property type="protein sequence ID" value="GAH48572.1"/>
    <property type="molecule type" value="Genomic_DNA"/>
</dbReference>
<evidence type="ECO:0000256" key="1">
    <source>
        <dbReference type="SAM" id="Phobius"/>
    </source>
</evidence>
<sequence>RFENLAKFGNLFNEGEKGAVTIDLLHPLTPDQLSQIKNQFYPYSHGEPMPKFYYENSTPGIRIEFTKGVDWLVIIGSVMAASVLATVGALGYAVYKISETQPWIVPVSLLGTGMFFLLRAMAREAKARVPVKIGRG</sequence>
<keyword evidence="1" id="KW-1133">Transmembrane helix</keyword>
<feature type="transmembrane region" description="Helical" evidence="1">
    <location>
        <begin position="71"/>
        <end position="95"/>
    </location>
</feature>
<feature type="transmembrane region" description="Helical" evidence="1">
    <location>
        <begin position="101"/>
        <end position="118"/>
    </location>
</feature>
<evidence type="ECO:0000313" key="2">
    <source>
        <dbReference type="EMBL" id="GAH48572.1"/>
    </source>
</evidence>
<comment type="caution">
    <text evidence="2">The sequence shown here is derived from an EMBL/GenBank/DDBJ whole genome shotgun (WGS) entry which is preliminary data.</text>
</comment>
<gene>
    <name evidence="2" type="ORF">S03H2_39372</name>
</gene>
<name>X1FUA4_9ZZZZ</name>
<organism evidence="2">
    <name type="scientific">marine sediment metagenome</name>
    <dbReference type="NCBI Taxonomy" id="412755"/>
    <lineage>
        <taxon>unclassified sequences</taxon>
        <taxon>metagenomes</taxon>
        <taxon>ecological metagenomes</taxon>
    </lineage>
</organism>
<keyword evidence="1" id="KW-0472">Membrane</keyword>
<reference evidence="2" key="1">
    <citation type="journal article" date="2014" name="Front. Microbiol.">
        <title>High frequency of phylogenetically diverse reductive dehalogenase-homologous genes in deep subseafloor sedimentary metagenomes.</title>
        <authorList>
            <person name="Kawai M."/>
            <person name="Futagami T."/>
            <person name="Toyoda A."/>
            <person name="Takaki Y."/>
            <person name="Nishi S."/>
            <person name="Hori S."/>
            <person name="Arai W."/>
            <person name="Tsubouchi T."/>
            <person name="Morono Y."/>
            <person name="Uchiyama I."/>
            <person name="Ito T."/>
            <person name="Fujiyama A."/>
            <person name="Inagaki F."/>
            <person name="Takami H."/>
        </authorList>
    </citation>
    <scope>NUCLEOTIDE SEQUENCE</scope>
    <source>
        <strain evidence="2">Expedition CK06-06</strain>
    </source>
</reference>